<dbReference type="GO" id="GO:0046983">
    <property type="term" value="F:protein dimerization activity"/>
    <property type="evidence" value="ECO:0007669"/>
    <property type="project" value="InterPro"/>
</dbReference>
<gene>
    <name evidence="12" type="ORF">nbrc107696_40590</name>
</gene>
<evidence type="ECO:0000256" key="8">
    <source>
        <dbReference type="ARBA" id="ARBA00023012"/>
    </source>
</evidence>
<dbReference type="Pfam" id="PF02518">
    <property type="entry name" value="HATPase_c"/>
    <property type="match status" value="1"/>
</dbReference>
<accession>A0A7I9VER6</accession>
<feature type="transmembrane region" description="Helical" evidence="9">
    <location>
        <begin position="21"/>
        <end position="38"/>
    </location>
</feature>
<evidence type="ECO:0000256" key="4">
    <source>
        <dbReference type="ARBA" id="ARBA00022679"/>
    </source>
</evidence>
<feature type="domain" description="Histidine kinase/HSP90-like ATPase" evidence="10">
    <location>
        <begin position="307"/>
        <end position="393"/>
    </location>
</feature>
<keyword evidence="5" id="KW-0547">Nucleotide-binding</keyword>
<dbReference type="Gene3D" id="1.20.5.1930">
    <property type="match status" value="1"/>
</dbReference>
<dbReference type="GO" id="GO:0016020">
    <property type="term" value="C:membrane"/>
    <property type="evidence" value="ECO:0007669"/>
    <property type="project" value="InterPro"/>
</dbReference>
<keyword evidence="13" id="KW-1185">Reference proteome</keyword>
<keyword evidence="9" id="KW-1133">Transmembrane helix</keyword>
<protein>
    <recommendedName>
        <fullName evidence="2">histidine kinase</fullName>
        <ecNumber evidence="2">2.7.13.3</ecNumber>
    </recommendedName>
</protein>
<feature type="domain" description="Signal transduction histidine kinase subgroup 3 dimerisation and phosphoacceptor" evidence="11">
    <location>
        <begin position="186"/>
        <end position="258"/>
    </location>
</feature>
<dbReference type="GO" id="GO:0000155">
    <property type="term" value="F:phosphorelay sensor kinase activity"/>
    <property type="evidence" value="ECO:0007669"/>
    <property type="project" value="InterPro"/>
</dbReference>
<keyword evidence="3" id="KW-0597">Phosphoprotein</keyword>
<evidence type="ECO:0000256" key="1">
    <source>
        <dbReference type="ARBA" id="ARBA00000085"/>
    </source>
</evidence>
<dbReference type="PANTHER" id="PTHR24421">
    <property type="entry name" value="NITRATE/NITRITE SENSOR PROTEIN NARX-RELATED"/>
    <property type="match status" value="1"/>
</dbReference>
<evidence type="ECO:0000256" key="2">
    <source>
        <dbReference type="ARBA" id="ARBA00012438"/>
    </source>
</evidence>
<dbReference type="GO" id="GO:0005524">
    <property type="term" value="F:ATP binding"/>
    <property type="evidence" value="ECO:0007669"/>
    <property type="project" value="UniProtKB-KW"/>
</dbReference>
<feature type="transmembrane region" description="Helical" evidence="9">
    <location>
        <begin position="143"/>
        <end position="161"/>
    </location>
</feature>
<feature type="transmembrane region" description="Helical" evidence="9">
    <location>
        <begin position="44"/>
        <end position="65"/>
    </location>
</feature>
<dbReference type="EC" id="2.7.13.3" evidence="2"/>
<keyword evidence="4" id="KW-0808">Transferase</keyword>
<keyword evidence="6 12" id="KW-0418">Kinase</keyword>
<reference evidence="13" key="1">
    <citation type="submission" date="2019-06" db="EMBL/GenBank/DDBJ databases">
        <title>Gordonia isolated from sludge of a wastewater treatment plant.</title>
        <authorList>
            <person name="Tamura T."/>
            <person name="Aoyama K."/>
            <person name="Kang Y."/>
            <person name="Saito S."/>
            <person name="Akiyama N."/>
            <person name="Yazawa K."/>
            <person name="Gonoi T."/>
            <person name="Mikami Y."/>
        </authorList>
    </citation>
    <scope>NUCLEOTIDE SEQUENCE [LARGE SCALE GENOMIC DNA]</scope>
    <source>
        <strain evidence="13">NBRC 107696</strain>
    </source>
</reference>
<keyword evidence="9" id="KW-0812">Transmembrane</keyword>
<dbReference type="InterPro" id="IPR050482">
    <property type="entry name" value="Sensor_HK_TwoCompSys"/>
</dbReference>
<name>A0A7I9VER6_9ACTN</name>
<dbReference type="Gene3D" id="3.30.565.10">
    <property type="entry name" value="Histidine kinase-like ATPase, C-terminal domain"/>
    <property type="match status" value="1"/>
</dbReference>
<dbReference type="Proteomes" id="UP000444960">
    <property type="component" value="Unassembled WGS sequence"/>
</dbReference>
<keyword evidence="8" id="KW-0902">Two-component regulatory system</keyword>
<dbReference type="Pfam" id="PF07730">
    <property type="entry name" value="HisKA_3"/>
    <property type="match status" value="1"/>
</dbReference>
<organism evidence="12 13">
    <name type="scientific">Gordonia spumicola</name>
    <dbReference type="NCBI Taxonomy" id="589161"/>
    <lineage>
        <taxon>Bacteria</taxon>
        <taxon>Bacillati</taxon>
        <taxon>Actinomycetota</taxon>
        <taxon>Actinomycetes</taxon>
        <taxon>Mycobacteriales</taxon>
        <taxon>Gordoniaceae</taxon>
        <taxon>Gordonia</taxon>
    </lineage>
</organism>
<feature type="transmembrane region" description="Helical" evidence="9">
    <location>
        <begin position="120"/>
        <end position="137"/>
    </location>
</feature>
<evidence type="ECO:0000256" key="3">
    <source>
        <dbReference type="ARBA" id="ARBA00022553"/>
    </source>
</evidence>
<evidence type="ECO:0000259" key="11">
    <source>
        <dbReference type="Pfam" id="PF07730"/>
    </source>
</evidence>
<evidence type="ECO:0000256" key="6">
    <source>
        <dbReference type="ARBA" id="ARBA00022777"/>
    </source>
</evidence>
<evidence type="ECO:0000256" key="9">
    <source>
        <dbReference type="SAM" id="Phobius"/>
    </source>
</evidence>
<evidence type="ECO:0000313" key="13">
    <source>
        <dbReference type="Proteomes" id="UP000444960"/>
    </source>
</evidence>
<dbReference type="InterPro" id="IPR036890">
    <property type="entry name" value="HATPase_C_sf"/>
</dbReference>
<feature type="transmembrane region" description="Helical" evidence="9">
    <location>
        <begin position="72"/>
        <end position="90"/>
    </location>
</feature>
<keyword evidence="9" id="KW-0472">Membrane</keyword>
<comment type="catalytic activity">
    <reaction evidence="1">
        <text>ATP + protein L-histidine = ADP + protein N-phospho-L-histidine.</text>
        <dbReference type="EC" id="2.7.13.3"/>
    </reaction>
</comment>
<dbReference type="InterPro" id="IPR003594">
    <property type="entry name" value="HATPase_dom"/>
</dbReference>
<dbReference type="EMBL" id="BJOV01000005">
    <property type="protein sequence ID" value="GEE03613.1"/>
    <property type="molecule type" value="Genomic_DNA"/>
</dbReference>
<proteinExistence type="predicted"/>
<dbReference type="SUPFAM" id="SSF55874">
    <property type="entry name" value="ATPase domain of HSP90 chaperone/DNA topoisomerase II/histidine kinase"/>
    <property type="match status" value="1"/>
</dbReference>
<feature type="transmembrane region" description="Helical" evidence="9">
    <location>
        <begin position="96"/>
        <end position="113"/>
    </location>
</feature>
<comment type="caution">
    <text evidence="12">The sequence shown here is derived from an EMBL/GenBank/DDBJ whole genome shotgun (WGS) entry which is preliminary data.</text>
</comment>
<keyword evidence="7" id="KW-0067">ATP-binding</keyword>
<dbReference type="CDD" id="cd16917">
    <property type="entry name" value="HATPase_UhpB-NarQ-NarX-like"/>
    <property type="match status" value="1"/>
</dbReference>
<dbReference type="InterPro" id="IPR011712">
    <property type="entry name" value="Sig_transdc_His_kin_sub3_dim/P"/>
</dbReference>
<dbReference type="PANTHER" id="PTHR24421:SF10">
    <property type="entry name" value="NITRATE_NITRITE SENSOR PROTEIN NARQ"/>
    <property type="match status" value="1"/>
</dbReference>
<dbReference type="AlphaFoldDB" id="A0A7I9VER6"/>
<evidence type="ECO:0000259" key="10">
    <source>
        <dbReference type="Pfam" id="PF02518"/>
    </source>
</evidence>
<evidence type="ECO:0000256" key="5">
    <source>
        <dbReference type="ARBA" id="ARBA00022741"/>
    </source>
</evidence>
<evidence type="ECO:0000313" key="12">
    <source>
        <dbReference type="EMBL" id="GEE03613.1"/>
    </source>
</evidence>
<sequence>MSFDAVPDPAVRRYLDSRRNWIGLLLAATFTAITWPTTAETHDIAAFLLPVFAAGSAWSLAFVFAGPRAVRVGWAMVTVTAAVASLFPASNAPMPMPIPMFITLLVMTFAGLLTQPLDKVPVLTLITAGAFVVGLTPDMRIGWIFALVVVAIGTSFVRYRMSAQKVIAERSVVAEHAQAREAVLAERARIARELHDVVAHRMSMVVVMSQTAKYRLAAADPAETIGPGADAEFTAIADAARQSLDEVRQLLGVLRPSDGDADVELTPMQGVDDLPELVASARAAGVDIDFADRVDRWGDPGAAGAAAYRIVQESVTNAARHAPGAQVVVRLDRDGADVIVSIVNGPAVAEPDGAGSGHGLVGMNERASAVGGELTHGPTSDGGFAVTARIPLPTR</sequence>
<evidence type="ECO:0000256" key="7">
    <source>
        <dbReference type="ARBA" id="ARBA00022840"/>
    </source>
</evidence>